<reference evidence="1" key="1">
    <citation type="submission" date="2014-09" db="EMBL/GenBank/DDBJ databases">
        <authorList>
            <person name="Magalhaes I.L.F."/>
            <person name="Oliveira U."/>
            <person name="Santos F.R."/>
            <person name="Vidigal T.H.D.A."/>
            <person name="Brescovit A.D."/>
            <person name="Santos A.J."/>
        </authorList>
    </citation>
    <scope>NUCLEOTIDE SEQUENCE</scope>
    <source>
        <tissue evidence="1">Shoot tissue taken approximately 20 cm above the soil surface</tissue>
    </source>
</reference>
<reference evidence="1" key="2">
    <citation type="journal article" date="2015" name="Data Brief">
        <title>Shoot transcriptome of the giant reed, Arundo donax.</title>
        <authorList>
            <person name="Barrero R.A."/>
            <person name="Guerrero F.D."/>
            <person name="Moolhuijzen P."/>
            <person name="Goolsby J.A."/>
            <person name="Tidwell J."/>
            <person name="Bellgard S.E."/>
            <person name="Bellgard M.I."/>
        </authorList>
    </citation>
    <scope>NUCLEOTIDE SEQUENCE</scope>
    <source>
        <tissue evidence="1">Shoot tissue taken approximately 20 cm above the soil surface</tissue>
    </source>
</reference>
<protein>
    <submittedName>
        <fullName evidence="1">Uncharacterized protein</fullName>
    </submittedName>
</protein>
<organism evidence="1">
    <name type="scientific">Arundo donax</name>
    <name type="common">Giant reed</name>
    <name type="synonym">Donax arundinaceus</name>
    <dbReference type="NCBI Taxonomy" id="35708"/>
    <lineage>
        <taxon>Eukaryota</taxon>
        <taxon>Viridiplantae</taxon>
        <taxon>Streptophyta</taxon>
        <taxon>Embryophyta</taxon>
        <taxon>Tracheophyta</taxon>
        <taxon>Spermatophyta</taxon>
        <taxon>Magnoliopsida</taxon>
        <taxon>Liliopsida</taxon>
        <taxon>Poales</taxon>
        <taxon>Poaceae</taxon>
        <taxon>PACMAD clade</taxon>
        <taxon>Arundinoideae</taxon>
        <taxon>Arundineae</taxon>
        <taxon>Arundo</taxon>
    </lineage>
</organism>
<evidence type="ECO:0000313" key="1">
    <source>
        <dbReference type="EMBL" id="JAE30658.1"/>
    </source>
</evidence>
<dbReference type="AlphaFoldDB" id="A0A0A9HCP3"/>
<accession>A0A0A9HCP3</accession>
<name>A0A0A9HCP3_ARUDO</name>
<dbReference type="EMBL" id="GBRH01167238">
    <property type="protein sequence ID" value="JAE30658.1"/>
    <property type="molecule type" value="Transcribed_RNA"/>
</dbReference>
<sequence length="23" mass="2467">MMTLLLVPRFAALALASASVYLD</sequence>
<proteinExistence type="predicted"/>